<evidence type="ECO:0000313" key="2">
    <source>
        <dbReference type="EMBL" id="MQM21504.1"/>
    </source>
</evidence>
<keyword evidence="3" id="KW-1185">Reference proteome</keyword>
<protein>
    <submittedName>
        <fullName evidence="2">Uncharacterized protein</fullName>
    </submittedName>
</protein>
<dbReference type="AlphaFoldDB" id="A0A843XNZ6"/>
<feature type="compositionally biased region" description="Polar residues" evidence="1">
    <location>
        <begin position="136"/>
        <end position="154"/>
    </location>
</feature>
<accession>A0A843XNZ6</accession>
<feature type="compositionally biased region" description="Polar residues" evidence="1">
    <location>
        <begin position="1"/>
        <end position="10"/>
    </location>
</feature>
<comment type="caution">
    <text evidence="2">The sequence shown here is derived from an EMBL/GenBank/DDBJ whole genome shotgun (WGS) entry which is preliminary data.</text>
</comment>
<evidence type="ECO:0000256" key="1">
    <source>
        <dbReference type="SAM" id="MobiDB-lite"/>
    </source>
</evidence>
<proteinExistence type="predicted"/>
<sequence length="154" mass="16634">MNGASPSSAWPPQHGGGTPKLSETPRGREKDGGKGEARERGKGLGRPGFKPAVLRRRHTLCRNPKQNQTSTRSEPRRDSHPAATQRTGPGAGVLQTLLARDADYYGPVSSVRRRGNCCEVSPTKQGVSFTKKPSRDYQSPTGSNSRIELSAINK</sequence>
<feature type="region of interest" description="Disordered" evidence="1">
    <location>
        <begin position="119"/>
        <end position="154"/>
    </location>
</feature>
<dbReference type="EMBL" id="NMUH01011127">
    <property type="protein sequence ID" value="MQM21504.1"/>
    <property type="molecule type" value="Genomic_DNA"/>
</dbReference>
<name>A0A843XNZ6_COLES</name>
<feature type="compositionally biased region" description="Basic and acidic residues" evidence="1">
    <location>
        <begin position="23"/>
        <end position="42"/>
    </location>
</feature>
<feature type="region of interest" description="Disordered" evidence="1">
    <location>
        <begin position="1"/>
        <end position="93"/>
    </location>
</feature>
<organism evidence="2 3">
    <name type="scientific">Colocasia esculenta</name>
    <name type="common">Wild taro</name>
    <name type="synonym">Arum esculentum</name>
    <dbReference type="NCBI Taxonomy" id="4460"/>
    <lineage>
        <taxon>Eukaryota</taxon>
        <taxon>Viridiplantae</taxon>
        <taxon>Streptophyta</taxon>
        <taxon>Embryophyta</taxon>
        <taxon>Tracheophyta</taxon>
        <taxon>Spermatophyta</taxon>
        <taxon>Magnoliopsida</taxon>
        <taxon>Liliopsida</taxon>
        <taxon>Araceae</taxon>
        <taxon>Aroideae</taxon>
        <taxon>Colocasieae</taxon>
        <taxon>Colocasia</taxon>
    </lineage>
</organism>
<gene>
    <name evidence="2" type="ORF">Taro_054548</name>
</gene>
<reference evidence="2" key="1">
    <citation type="submission" date="2017-07" db="EMBL/GenBank/DDBJ databases">
        <title>Taro Niue Genome Assembly and Annotation.</title>
        <authorList>
            <person name="Atibalentja N."/>
            <person name="Keating K."/>
            <person name="Fields C.J."/>
        </authorList>
    </citation>
    <scope>NUCLEOTIDE SEQUENCE</scope>
    <source>
        <strain evidence="2">Niue_2</strain>
        <tissue evidence="2">Leaf</tissue>
    </source>
</reference>
<dbReference type="Proteomes" id="UP000652761">
    <property type="component" value="Unassembled WGS sequence"/>
</dbReference>
<evidence type="ECO:0000313" key="3">
    <source>
        <dbReference type="Proteomes" id="UP000652761"/>
    </source>
</evidence>